<evidence type="ECO:0000256" key="1">
    <source>
        <dbReference type="SAM" id="MobiDB-lite"/>
    </source>
</evidence>
<keyword evidence="3" id="KW-1185">Reference proteome</keyword>
<sequence>MADNGSTSSQRSGSQRESDVPKAIGSLARKQSDVTRLGTQRLKFVPTLPARRKKEEVKPVCFGFLERRTVT</sequence>
<gene>
    <name evidence="2" type="ORF">PISMIDRAFT_683438</name>
</gene>
<reference evidence="2 3" key="1">
    <citation type="submission" date="2014-04" db="EMBL/GenBank/DDBJ databases">
        <authorList>
            <consortium name="DOE Joint Genome Institute"/>
            <person name="Kuo A."/>
            <person name="Kohler A."/>
            <person name="Costa M.D."/>
            <person name="Nagy L.G."/>
            <person name="Floudas D."/>
            <person name="Copeland A."/>
            <person name="Barry K.W."/>
            <person name="Cichocki N."/>
            <person name="Veneault-Fourrey C."/>
            <person name="LaButti K."/>
            <person name="Lindquist E.A."/>
            <person name="Lipzen A."/>
            <person name="Lundell T."/>
            <person name="Morin E."/>
            <person name="Murat C."/>
            <person name="Sun H."/>
            <person name="Tunlid A."/>
            <person name="Henrissat B."/>
            <person name="Grigoriev I.V."/>
            <person name="Hibbett D.S."/>
            <person name="Martin F."/>
            <person name="Nordberg H.P."/>
            <person name="Cantor M.N."/>
            <person name="Hua S.X."/>
        </authorList>
    </citation>
    <scope>NUCLEOTIDE SEQUENCE [LARGE SCALE GENOMIC DNA]</scope>
    <source>
        <strain evidence="2 3">441</strain>
    </source>
</reference>
<dbReference type="STRING" id="765257.A0A0C9Z9T3"/>
<proteinExistence type="predicted"/>
<dbReference type="AlphaFoldDB" id="A0A0C9Z9T3"/>
<protein>
    <submittedName>
        <fullName evidence="2">Uncharacterized protein</fullName>
    </submittedName>
</protein>
<accession>A0A0C9Z9T3</accession>
<reference evidence="3" key="2">
    <citation type="submission" date="2015-01" db="EMBL/GenBank/DDBJ databases">
        <title>Evolutionary Origins and Diversification of the Mycorrhizal Mutualists.</title>
        <authorList>
            <consortium name="DOE Joint Genome Institute"/>
            <consortium name="Mycorrhizal Genomics Consortium"/>
            <person name="Kohler A."/>
            <person name="Kuo A."/>
            <person name="Nagy L.G."/>
            <person name="Floudas D."/>
            <person name="Copeland A."/>
            <person name="Barry K.W."/>
            <person name="Cichocki N."/>
            <person name="Veneault-Fourrey C."/>
            <person name="LaButti K."/>
            <person name="Lindquist E.A."/>
            <person name="Lipzen A."/>
            <person name="Lundell T."/>
            <person name="Morin E."/>
            <person name="Murat C."/>
            <person name="Riley R."/>
            <person name="Ohm R."/>
            <person name="Sun H."/>
            <person name="Tunlid A."/>
            <person name="Henrissat B."/>
            <person name="Grigoriev I.V."/>
            <person name="Hibbett D.S."/>
            <person name="Martin F."/>
        </authorList>
    </citation>
    <scope>NUCLEOTIDE SEQUENCE [LARGE SCALE GENOMIC DNA]</scope>
    <source>
        <strain evidence="3">441</strain>
    </source>
</reference>
<feature type="compositionally biased region" description="Low complexity" evidence="1">
    <location>
        <begin position="1"/>
        <end position="13"/>
    </location>
</feature>
<dbReference type="OrthoDB" id="9973266at2759"/>
<feature type="region of interest" description="Disordered" evidence="1">
    <location>
        <begin position="1"/>
        <end position="32"/>
    </location>
</feature>
<dbReference type="HOGENOM" id="CLU_2740964_0_0_1"/>
<evidence type="ECO:0000313" key="3">
    <source>
        <dbReference type="Proteomes" id="UP000054018"/>
    </source>
</evidence>
<dbReference type="Proteomes" id="UP000054018">
    <property type="component" value="Unassembled WGS sequence"/>
</dbReference>
<name>A0A0C9Z9T3_9AGAM</name>
<evidence type="ECO:0000313" key="2">
    <source>
        <dbReference type="EMBL" id="KIK19237.1"/>
    </source>
</evidence>
<organism evidence="2 3">
    <name type="scientific">Pisolithus microcarpus 441</name>
    <dbReference type="NCBI Taxonomy" id="765257"/>
    <lineage>
        <taxon>Eukaryota</taxon>
        <taxon>Fungi</taxon>
        <taxon>Dikarya</taxon>
        <taxon>Basidiomycota</taxon>
        <taxon>Agaricomycotina</taxon>
        <taxon>Agaricomycetes</taxon>
        <taxon>Agaricomycetidae</taxon>
        <taxon>Boletales</taxon>
        <taxon>Sclerodermatineae</taxon>
        <taxon>Pisolithaceae</taxon>
        <taxon>Pisolithus</taxon>
    </lineage>
</organism>
<dbReference type="EMBL" id="KN833788">
    <property type="protein sequence ID" value="KIK19237.1"/>
    <property type="molecule type" value="Genomic_DNA"/>
</dbReference>